<feature type="region of interest" description="Disordered" evidence="1">
    <location>
        <begin position="130"/>
        <end position="272"/>
    </location>
</feature>
<sequence length="272" mass="29179">MRSLAPMRRRCLLVTCATVASTCRRPPRPTCSASLNAAVLPTRPRLPDGYAAPALSVLPLLQPGVSPIWRLWITAKRGRRTRPSTSPIGRVRLSTPRSPPLWSRPTRSPSAWPSVLDSPMPEPLFGTTGTVLARARKRPLTGSVTRQRRPARPFPTALRNSAAPSTRSTDADRGTSGAERREGKKPCSSTRIRSITGRTAEVIGCPGSSGTGVRQGHSAASRWSTPRSGTETVTSPRSRETLCPPPPSTAGPTDESPRSSRRNSVSPGKESD</sequence>
<proteinExistence type="predicted"/>
<feature type="compositionally biased region" description="Low complexity" evidence="1">
    <location>
        <begin position="262"/>
        <end position="272"/>
    </location>
</feature>
<evidence type="ECO:0000313" key="2">
    <source>
        <dbReference type="EMBL" id="EFL34092.1"/>
    </source>
</evidence>
<dbReference type="EMBL" id="GG657757">
    <property type="protein sequence ID" value="EFL34092.1"/>
    <property type="molecule type" value="Genomic_DNA"/>
</dbReference>
<name>D9X725_STRVT</name>
<dbReference type="Proteomes" id="UP000004184">
    <property type="component" value="Unassembled WGS sequence"/>
</dbReference>
<dbReference type="HOGENOM" id="CLU_1022786_0_0_11"/>
<evidence type="ECO:0000256" key="1">
    <source>
        <dbReference type="SAM" id="MobiDB-lite"/>
    </source>
</evidence>
<feature type="region of interest" description="Disordered" evidence="1">
    <location>
        <begin position="80"/>
        <end position="116"/>
    </location>
</feature>
<gene>
    <name evidence="2" type="ORF">SSQG_04610</name>
</gene>
<keyword evidence="3" id="KW-1185">Reference proteome</keyword>
<feature type="compositionally biased region" description="Polar residues" evidence="1">
    <location>
        <begin position="221"/>
        <end position="236"/>
    </location>
</feature>
<feature type="compositionally biased region" description="Polar residues" evidence="1">
    <location>
        <begin position="187"/>
        <end position="197"/>
    </location>
</feature>
<accession>D9X725</accession>
<organism evidence="2 3">
    <name type="scientific">Streptomyces viridochromogenes (strain DSM 40736 / JCM 4977 / BCRC 1201 / Tue 494)</name>
    <dbReference type="NCBI Taxonomy" id="591159"/>
    <lineage>
        <taxon>Bacteria</taxon>
        <taxon>Bacillati</taxon>
        <taxon>Actinomycetota</taxon>
        <taxon>Actinomycetes</taxon>
        <taxon>Kitasatosporales</taxon>
        <taxon>Streptomycetaceae</taxon>
        <taxon>Streptomyces</taxon>
    </lineage>
</organism>
<evidence type="ECO:0000313" key="3">
    <source>
        <dbReference type="Proteomes" id="UP000004184"/>
    </source>
</evidence>
<feature type="compositionally biased region" description="Polar residues" evidence="1">
    <location>
        <begin position="158"/>
        <end position="168"/>
    </location>
</feature>
<reference evidence="3" key="1">
    <citation type="submission" date="2009-02" db="EMBL/GenBank/DDBJ databases">
        <title>Annotation of Streptomyces viridochromogenes strain DSM 40736.</title>
        <authorList>
            <consortium name="The Broad Institute Genome Sequencing Platform"/>
            <consortium name="Broad Institute Microbial Sequencing Center"/>
            <person name="Fischbach M."/>
            <person name="Godfrey P."/>
            <person name="Ward D."/>
            <person name="Young S."/>
            <person name="Zeng Q."/>
            <person name="Koehrsen M."/>
            <person name="Alvarado L."/>
            <person name="Berlin A.M."/>
            <person name="Bochicchio J."/>
            <person name="Borenstein D."/>
            <person name="Chapman S.B."/>
            <person name="Chen Z."/>
            <person name="Engels R."/>
            <person name="Freedman E."/>
            <person name="Gellesch M."/>
            <person name="Goldberg J."/>
            <person name="Griggs A."/>
            <person name="Gujja S."/>
            <person name="Heilman E.R."/>
            <person name="Heiman D.I."/>
            <person name="Hepburn T.A."/>
            <person name="Howarth C."/>
            <person name="Jen D."/>
            <person name="Larson L."/>
            <person name="Lewis B."/>
            <person name="Mehta T."/>
            <person name="Park D."/>
            <person name="Pearson M."/>
            <person name="Richards J."/>
            <person name="Roberts A."/>
            <person name="Saif S."/>
            <person name="Shea T.D."/>
            <person name="Shenoy N."/>
            <person name="Sisk P."/>
            <person name="Stolte C."/>
            <person name="Sykes S.N."/>
            <person name="Thomson T."/>
            <person name="Walk T."/>
            <person name="White J."/>
            <person name="Yandava C."/>
            <person name="Straight P."/>
            <person name="Clardy J."/>
            <person name="Hung D."/>
            <person name="Kolter R."/>
            <person name="Mekalanos J."/>
            <person name="Walker S."/>
            <person name="Walsh C.T."/>
            <person name="Wieland-Brown L.C."/>
            <person name="Haas B."/>
            <person name="Nusbaum C."/>
            <person name="Birren B."/>
        </authorList>
    </citation>
    <scope>NUCLEOTIDE SEQUENCE [LARGE SCALE GENOMIC DNA]</scope>
    <source>
        <strain evidence="3">DSM 40736 / JCM 4977 / BCRC 1201 / Tue 494</strain>
    </source>
</reference>
<protein>
    <submittedName>
        <fullName evidence="2">Magnesium or manganese-dependent protein phosphatase</fullName>
    </submittedName>
</protein>
<dbReference type="AlphaFoldDB" id="D9X725"/>
<feature type="compositionally biased region" description="Basic and acidic residues" evidence="1">
    <location>
        <begin position="169"/>
        <end position="185"/>
    </location>
</feature>